<dbReference type="NCBIfam" id="NF005281">
    <property type="entry name" value="PRK06798.1"/>
    <property type="match status" value="1"/>
</dbReference>
<organism evidence="8 9">
    <name type="scientific">Bacillus thuringiensis serovar pingluonsis</name>
    <dbReference type="NCBI Taxonomy" id="180881"/>
    <lineage>
        <taxon>Bacteria</taxon>
        <taxon>Bacillati</taxon>
        <taxon>Bacillota</taxon>
        <taxon>Bacilli</taxon>
        <taxon>Bacillales</taxon>
        <taxon>Bacillaceae</taxon>
        <taxon>Bacillus</taxon>
        <taxon>Bacillus cereus group</taxon>
    </lineage>
</organism>
<proteinExistence type="inferred from homology"/>
<accession>A0A243B6T9</accession>
<dbReference type="GO" id="GO:0009421">
    <property type="term" value="C:bacterial-type flagellum filament cap"/>
    <property type="evidence" value="ECO:0007669"/>
    <property type="project" value="InterPro"/>
</dbReference>
<dbReference type="InterPro" id="IPR010809">
    <property type="entry name" value="FliD_C"/>
</dbReference>
<name>A0A243B6T9_BACTU</name>
<protein>
    <recommendedName>
        <fullName evidence="5">Flagellar hook-associated protein 2</fullName>
        <shortName evidence="5">HAP2</shortName>
    </recommendedName>
    <alternativeName>
        <fullName evidence="5">Flagellar cap protein</fullName>
    </alternativeName>
</protein>
<evidence type="ECO:0000256" key="4">
    <source>
        <dbReference type="ARBA" id="ARBA00023143"/>
    </source>
</evidence>
<keyword evidence="3" id="KW-0175">Coiled coil</keyword>
<comment type="caution">
    <text evidence="8">The sequence shown here is derived from an EMBL/GenBank/DDBJ whole genome shotgun (WGS) entry which is preliminary data.</text>
</comment>
<feature type="domain" description="Flagellar hook-associated protein 2 C-terminal" evidence="7">
    <location>
        <begin position="227"/>
        <end position="439"/>
    </location>
</feature>
<evidence type="ECO:0000256" key="2">
    <source>
        <dbReference type="ARBA" id="ARBA00011255"/>
    </source>
</evidence>
<gene>
    <name evidence="8" type="primary">fliD</name>
    <name evidence="8" type="ORF">BK742_21760</name>
</gene>
<dbReference type="GO" id="GO:0007155">
    <property type="term" value="P:cell adhesion"/>
    <property type="evidence" value="ECO:0007669"/>
    <property type="project" value="InterPro"/>
</dbReference>
<evidence type="ECO:0000259" key="7">
    <source>
        <dbReference type="Pfam" id="PF07195"/>
    </source>
</evidence>
<evidence type="ECO:0000256" key="1">
    <source>
        <dbReference type="ARBA" id="ARBA00009764"/>
    </source>
</evidence>
<keyword evidence="5" id="KW-0964">Secreted</keyword>
<evidence type="ECO:0000259" key="6">
    <source>
        <dbReference type="Pfam" id="PF02465"/>
    </source>
</evidence>
<dbReference type="Proteomes" id="UP000195089">
    <property type="component" value="Unassembled WGS sequence"/>
</dbReference>
<dbReference type="InterPro" id="IPR040026">
    <property type="entry name" value="FliD"/>
</dbReference>
<evidence type="ECO:0000256" key="5">
    <source>
        <dbReference type="RuleBase" id="RU362066"/>
    </source>
</evidence>
<dbReference type="Pfam" id="PF07195">
    <property type="entry name" value="FliD_C"/>
    <property type="match status" value="1"/>
</dbReference>
<dbReference type="PANTHER" id="PTHR30288">
    <property type="entry name" value="FLAGELLAR CAP/ASSEMBLY PROTEIN FLID"/>
    <property type="match status" value="1"/>
</dbReference>
<dbReference type="EMBL" id="NFDL01000086">
    <property type="protein sequence ID" value="OTY39555.1"/>
    <property type="molecule type" value="Genomic_DNA"/>
</dbReference>
<comment type="function">
    <text evidence="5">Required for morphogenesis and for the elongation of the flagellar filament by facilitating polymerization of the flagellin monomers at the tip of growing filament. Forms a capping structure, which prevents flagellin subunits (transported through the central channel of the flagellum) from leaking out without polymerization at the distal end.</text>
</comment>
<dbReference type="GO" id="GO:0005576">
    <property type="term" value="C:extracellular region"/>
    <property type="evidence" value="ECO:0007669"/>
    <property type="project" value="UniProtKB-SubCell"/>
</dbReference>
<dbReference type="PANTHER" id="PTHR30288:SF0">
    <property type="entry name" value="FLAGELLAR HOOK-ASSOCIATED PROTEIN 2"/>
    <property type="match status" value="1"/>
</dbReference>
<keyword evidence="4 5" id="KW-0975">Bacterial flagellum</keyword>
<keyword evidence="8" id="KW-0282">Flagellum</keyword>
<evidence type="ECO:0000313" key="9">
    <source>
        <dbReference type="Proteomes" id="UP000195089"/>
    </source>
</evidence>
<dbReference type="Pfam" id="PF02465">
    <property type="entry name" value="FliD_N"/>
    <property type="match status" value="1"/>
</dbReference>
<dbReference type="GO" id="GO:0071973">
    <property type="term" value="P:bacterial-type flagellum-dependent cell motility"/>
    <property type="evidence" value="ECO:0007669"/>
    <property type="project" value="TreeGrafter"/>
</dbReference>
<comment type="similarity">
    <text evidence="1 5">Belongs to the FliD family.</text>
</comment>
<evidence type="ECO:0000256" key="3">
    <source>
        <dbReference type="ARBA" id="ARBA00023054"/>
    </source>
</evidence>
<evidence type="ECO:0000313" key="8">
    <source>
        <dbReference type="EMBL" id="OTY39555.1"/>
    </source>
</evidence>
<reference evidence="8 9" key="1">
    <citation type="submission" date="2016-10" db="EMBL/GenBank/DDBJ databases">
        <title>Comparative genomics of Bacillus thuringiensis reveals a path to pathogens against multiple invertebrate hosts.</title>
        <authorList>
            <person name="Zheng J."/>
            <person name="Gao Q."/>
            <person name="Liu H."/>
            <person name="Peng D."/>
            <person name="Ruan L."/>
            <person name="Sun M."/>
        </authorList>
    </citation>
    <scope>NUCLEOTIDE SEQUENCE [LARGE SCALE GENOMIC DNA]</scope>
    <source>
        <strain evidence="8">BGSC 4BX1</strain>
    </source>
</reference>
<dbReference type="InterPro" id="IPR003481">
    <property type="entry name" value="FliD_N"/>
</dbReference>
<dbReference type="GO" id="GO:0009424">
    <property type="term" value="C:bacterial-type flagellum hook"/>
    <property type="evidence" value="ECO:0007669"/>
    <property type="project" value="UniProtKB-UniRule"/>
</dbReference>
<dbReference type="AlphaFoldDB" id="A0A243B6T9"/>
<comment type="subunit">
    <text evidence="2 5">Homopentamer.</text>
</comment>
<sequence length="457" mass="51995">MVGTKYTSFMGRPHLWGIPSNVISNPKIRKSEKQELDFKNEPYTNAKNELLKDKQLYVSLKSEFSSFTQTLKNLATFRGNEKKVTTSQDGYIKVKANRDAIDGTFNITVKQLAEHHQIASNPINVDEKLNVNDTLKIRDRDLTITSDMTYKDLINRINAEEYGVSAYTHGGKIFMNAKKVGEDNKIELKDGTSDLFKKMFYTKIKTDEIDESGNEKKKYVLNTINTAKDAKYSLNGIEGSSTSNTITPLPGVEIELLKETEVSTKNTNVKSSELKFTVSNSGVSDATKLIRKMVTDYNQVASSFEDFTGPMGVLNGHAIMNDIYREMRNVVGFTQDGNTLSTYGIQFKDDGTMVIDDKKLTKALEEQPEAAKQFFFSSNGLGHTVGQSFEELFNHDSIISERIKNIDSRLNDLNKEFHYIDYYNSQKQDENVHKYQRLGIAYELLNIQMNTMRSWMR</sequence>
<feature type="domain" description="Flagellar hook-associated protein 2 N-terminal" evidence="6">
    <location>
        <begin position="40"/>
        <end position="116"/>
    </location>
</feature>
<keyword evidence="8" id="KW-0969">Cilium</keyword>
<comment type="subcellular location">
    <subcellularLocation>
        <location evidence="5">Secreted</location>
    </subcellularLocation>
    <subcellularLocation>
        <location evidence="5">Bacterial flagellum</location>
    </subcellularLocation>
</comment>
<keyword evidence="8" id="KW-0966">Cell projection</keyword>